<dbReference type="Proteomes" id="UP001153954">
    <property type="component" value="Unassembled WGS sequence"/>
</dbReference>
<evidence type="ECO:0000259" key="1">
    <source>
        <dbReference type="Pfam" id="PF21789"/>
    </source>
</evidence>
<feature type="domain" description="Transposable element P transposase-like RNase H C-terminal" evidence="1">
    <location>
        <begin position="105"/>
        <end position="132"/>
    </location>
</feature>
<sequence>MPSEAIATASLITKMDMLFDSVHASTPDLKRGKKNSTKLKESTGYITLFREIKELFKNLNFFECRSTPPSKEGWVWTFNGLELVRHYITKKHKTVKSLSTRRIQQDPLEILFGFIRANCGSNSNPTTSQFVAGLKLNFF</sequence>
<dbReference type="AlphaFoldDB" id="A0AAU9VGA6"/>
<protein>
    <recommendedName>
        <fullName evidence="1">Transposable element P transposase-like RNase H C-terminal domain-containing protein</fullName>
    </recommendedName>
</protein>
<evidence type="ECO:0000313" key="2">
    <source>
        <dbReference type="EMBL" id="CAH2109241.1"/>
    </source>
</evidence>
<name>A0AAU9VGA6_EUPED</name>
<dbReference type="Pfam" id="PF21789">
    <property type="entry name" value="TNP-like_RNaseH_C"/>
    <property type="match status" value="1"/>
</dbReference>
<accession>A0AAU9VGA6</accession>
<proteinExistence type="predicted"/>
<reference evidence="2" key="1">
    <citation type="submission" date="2022-03" db="EMBL/GenBank/DDBJ databases">
        <authorList>
            <person name="Tunstrom K."/>
        </authorList>
    </citation>
    <scope>NUCLEOTIDE SEQUENCE</scope>
</reference>
<evidence type="ECO:0000313" key="3">
    <source>
        <dbReference type="Proteomes" id="UP001153954"/>
    </source>
</evidence>
<keyword evidence="3" id="KW-1185">Reference proteome</keyword>
<dbReference type="InterPro" id="IPR048367">
    <property type="entry name" value="TNP-like_RNaseH_C"/>
</dbReference>
<organism evidence="2 3">
    <name type="scientific">Euphydryas editha</name>
    <name type="common">Edith's checkerspot</name>
    <dbReference type="NCBI Taxonomy" id="104508"/>
    <lineage>
        <taxon>Eukaryota</taxon>
        <taxon>Metazoa</taxon>
        <taxon>Ecdysozoa</taxon>
        <taxon>Arthropoda</taxon>
        <taxon>Hexapoda</taxon>
        <taxon>Insecta</taxon>
        <taxon>Pterygota</taxon>
        <taxon>Neoptera</taxon>
        <taxon>Endopterygota</taxon>
        <taxon>Lepidoptera</taxon>
        <taxon>Glossata</taxon>
        <taxon>Ditrysia</taxon>
        <taxon>Papilionoidea</taxon>
        <taxon>Nymphalidae</taxon>
        <taxon>Nymphalinae</taxon>
        <taxon>Euphydryas</taxon>
    </lineage>
</organism>
<gene>
    <name evidence="2" type="ORF">EEDITHA_LOCUS23100</name>
</gene>
<dbReference type="EMBL" id="CAKOGL010000064">
    <property type="protein sequence ID" value="CAH2109241.1"/>
    <property type="molecule type" value="Genomic_DNA"/>
</dbReference>
<comment type="caution">
    <text evidence="2">The sequence shown here is derived from an EMBL/GenBank/DDBJ whole genome shotgun (WGS) entry which is preliminary data.</text>
</comment>